<organism evidence="2 3">
    <name type="scientific">Falsochrobactrum ovis</name>
    <dbReference type="NCBI Taxonomy" id="1293442"/>
    <lineage>
        <taxon>Bacteria</taxon>
        <taxon>Pseudomonadati</taxon>
        <taxon>Pseudomonadota</taxon>
        <taxon>Alphaproteobacteria</taxon>
        <taxon>Hyphomicrobiales</taxon>
        <taxon>Brucellaceae</taxon>
        <taxon>Falsochrobactrum</taxon>
    </lineage>
</organism>
<feature type="region of interest" description="Disordered" evidence="1">
    <location>
        <begin position="45"/>
        <end position="67"/>
    </location>
</feature>
<dbReference type="AlphaFoldDB" id="A0A364JRS3"/>
<dbReference type="EMBL" id="QLMK01000023">
    <property type="protein sequence ID" value="RAK25538.1"/>
    <property type="molecule type" value="Genomic_DNA"/>
</dbReference>
<sequence length="67" mass="7391">MVMADNFSKARKGDLTKPFNAASGTAHPHVKELVKHLARISAARDFEKLQNKSNPSYNLPPTKGKKT</sequence>
<accession>A0A364JRS3</accession>
<name>A0A364JRS3_9HYPH</name>
<evidence type="ECO:0000313" key="2">
    <source>
        <dbReference type="EMBL" id="RAK25538.1"/>
    </source>
</evidence>
<proteinExistence type="predicted"/>
<reference evidence="2 3" key="1">
    <citation type="submission" date="2018-06" db="EMBL/GenBank/DDBJ databases">
        <title>Genomic Encyclopedia of Type Strains, Phase IV (KMG-IV): sequencing the most valuable type-strain genomes for metagenomic binning, comparative biology and taxonomic classification.</title>
        <authorList>
            <person name="Goeker M."/>
        </authorList>
    </citation>
    <scope>NUCLEOTIDE SEQUENCE [LARGE SCALE GENOMIC DNA]</scope>
    <source>
        <strain evidence="2 3">DSM 26720</strain>
    </source>
</reference>
<gene>
    <name evidence="2" type="ORF">C7374_12331</name>
</gene>
<evidence type="ECO:0000313" key="3">
    <source>
        <dbReference type="Proteomes" id="UP000249453"/>
    </source>
</evidence>
<keyword evidence="3" id="KW-1185">Reference proteome</keyword>
<dbReference type="Proteomes" id="UP000249453">
    <property type="component" value="Unassembled WGS sequence"/>
</dbReference>
<comment type="caution">
    <text evidence="2">The sequence shown here is derived from an EMBL/GenBank/DDBJ whole genome shotgun (WGS) entry which is preliminary data.</text>
</comment>
<protein>
    <submittedName>
        <fullName evidence="2">Uncharacterized protein</fullName>
    </submittedName>
</protein>
<evidence type="ECO:0000256" key="1">
    <source>
        <dbReference type="SAM" id="MobiDB-lite"/>
    </source>
</evidence>
<feature type="region of interest" description="Disordered" evidence="1">
    <location>
        <begin position="1"/>
        <end position="27"/>
    </location>
</feature>